<evidence type="ECO:0000313" key="3">
    <source>
        <dbReference type="Proteomes" id="UP000015104"/>
    </source>
</evidence>
<dbReference type="Gene3D" id="3.20.20.100">
    <property type="entry name" value="NADP-dependent oxidoreductase domain"/>
    <property type="match status" value="1"/>
</dbReference>
<protein>
    <recommendedName>
        <fullName evidence="1">NADP-dependent oxidoreductase domain-containing protein</fullName>
    </recommendedName>
</protein>
<dbReference type="InterPro" id="IPR023210">
    <property type="entry name" value="NADP_OxRdtase_dom"/>
</dbReference>
<accession>T1KM43</accession>
<reference evidence="3" key="1">
    <citation type="submission" date="2011-08" db="EMBL/GenBank/DDBJ databases">
        <authorList>
            <person name="Rombauts S."/>
        </authorList>
    </citation>
    <scope>NUCLEOTIDE SEQUENCE</scope>
    <source>
        <strain evidence="3">London</strain>
    </source>
</reference>
<keyword evidence="3" id="KW-1185">Reference proteome</keyword>
<evidence type="ECO:0000313" key="2">
    <source>
        <dbReference type="EnsemblMetazoa" id="tetur15g00280.1"/>
    </source>
</evidence>
<dbReference type="PANTHER" id="PTHR42686">
    <property type="entry name" value="GH17980P-RELATED"/>
    <property type="match status" value="1"/>
</dbReference>
<dbReference type="HOGENOM" id="CLU_023205_2_3_1"/>
<dbReference type="InterPro" id="IPR036812">
    <property type="entry name" value="NAD(P)_OxRdtase_dom_sf"/>
</dbReference>
<evidence type="ECO:0000259" key="1">
    <source>
        <dbReference type="Pfam" id="PF00248"/>
    </source>
</evidence>
<dbReference type="AlphaFoldDB" id="T1KM43"/>
<dbReference type="EMBL" id="CAEY01000239">
    <property type="status" value="NOT_ANNOTATED_CDS"/>
    <property type="molecule type" value="Genomic_DNA"/>
</dbReference>
<name>T1KM43_TETUR</name>
<dbReference type="EnsemblMetazoa" id="tetur15g00280.1">
    <property type="protein sequence ID" value="tetur15g00280.1"/>
    <property type="gene ID" value="tetur15g00280"/>
</dbReference>
<dbReference type="GO" id="GO:0005829">
    <property type="term" value="C:cytosol"/>
    <property type="evidence" value="ECO:0007669"/>
    <property type="project" value="TreeGrafter"/>
</dbReference>
<dbReference type="InterPro" id="IPR020471">
    <property type="entry name" value="AKR"/>
</dbReference>
<dbReference type="Pfam" id="PF00248">
    <property type="entry name" value="Aldo_ket_red"/>
    <property type="match status" value="1"/>
</dbReference>
<sequence>MDSSKHGAIQGLPRESFYLATKVGRNHQCQFDYSPRGVRESFETSLRNLRVESVDLVTIHDYLVTFSISLHFSFTQKYEYFSISEQYRREGKLRYIGCSGYPLEPLVNLTELAKGRLDTCLSYARMTLFNTDLMSSPLINNSSIGLINASPLGCGLLTPDVLSDPPVPYWHPASPDLVAACQKAAQLCLKEGVNLAKIATNFSLTKCPKAALHLIGMISPAQLENNLSVLKGGLTDQESRIQTEISQMFKGVKTHWEGVEITKYRQDPKKFADNLLYGPQE</sequence>
<dbReference type="GO" id="GO:0016491">
    <property type="term" value="F:oxidoreductase activity"/>
    <property type="evidence" value="ECO:0007669"/>
    <property type="project" value="InterPro"/>
</dbReference>
<dbReference type="eggNOG" id="KOG1576">
    <property type="taxonomic scope" value="Eukaryota"/>
</dbReference>
<dbReference type="STRING" id="32264.T1KM43"/>
<dbReference type="Proteomes" id="UP000015104">
    <property type="component" value="Unassembled WGS sequence"/>
</dbReference>
<feature type="domain" description="NADP-dependent oxidoreductase" evidence="1">
    <location>
        <begin position="13"/>
        <end position="241"/>
    </location>
</feature>
<organism evidence="2 3">
    <name type="scientific">Tetranychus urticae</name>
    <name type="common">Two-spotted spider mite</name>
    <dbReference type="NCBI Taxonomy" id="32264"/>
    <lineage>
        <taxon>Eukaryota</taxon>
        <taxon>Metazoa</taxon>
        <taxon>Ecdysozoa</taxon>
        <taxon>Arthropoda</taxon>
        <taxon>Chelicerata</taxon>
        <taxon>Arachnida</taxon>
        <taxon>Acari</taxon>
        <taxon>Acariformes</taxon>
        <taxon>Trombidiformes</taxon>
        <taxon>Prostigmata</taxon>
        <taxon>Eleutherengona</taxon>
        <taxon>Raphignathae</taxon>
        <taxon>Tetranychoidea</taxon>
        <taxon>Tetranychidae</taxon>
        <taxon>Tetranychus</taxon>
    </lineage>
</organism>
<dbReference type="SUPFAM" id="SSF51430">
    <property type="entry name" value="NAD(P)-linked oxidoreductase"/>
    <property type="match status" value="1"/>
</dbReference>
<dbReference type="PANTHER" id="PTHR42686:SF1">
    <property type="entry name" value="GH17980P-RELATED"/>
    <property type="match status" value="1"/>
</dbReference>
<proteinExistence type="predicted"/>
<reference evidence="2" key="2">
    <citation type="submission" date="2015-06" db="UniProtKB">
        <authorList>
            <consortium name="EnsemblMetazoa"/>
        </authorList>
    </citation>
    <scope>IDENTIFICATION</scope>
</reference>